<protein>
    <submittedName>
        <fullName evidence="1">Uncharacterized protein</fullName>
    </submittedName>
</protein>
<reference evidence="1 2" key="1">
    <citation type="submission" date="2016-10" db="EMBL/GenBank/DDBJ databases">
        <title>Comparative genome analysis of multiple Pseudomonas spp. focuses on biocontrol and plant growth promoting traits.</title>
        <authorList>
            <person name="Tao X.-Y."/>
            <person name="Taylor C.G."/>
        </authorList>
    </citation>
    <scope>NUCLEOTIDE SEQUENCE [LARGE SCALE GENOMIC DNA]</scope>
    <source>
        <strain evidence="1 2">37D10</strain>
    </source>
</reference>
<organism evidence="1 2">
    <name type="scientific">Pseudomonas brassicacearum</name>
    <dbReference type="NCBI Taxonomy" id="930166"/>
    <lineage>
        <taxon>Bacteria</taxon>
        <taxon>Pseudomonadati</taxon>
        <taxon>Pseudomonadota</taxon>
        <taxon>Gammaproteobacteria</taxon>
        <taxon>Pseudomonadales</taxon>
        <taxon>Pseudomonadaceae</taxon>
        <taxon>Pseudomonas</taxon>
    </lineage>
</organism>
<evidence type="ECO:0000313" key="1">
    <source>
        <dbReference type="EMBL" id="ROM93909.1"/>
    </source>
</evidence>
<dbReference type="Proteomes" id="UP000284684">
    <property type="component" value="Unassembled WGS sequence"/>
</dbReference>
<comment type="caution">
    <text evidence="1">The sequence shown here is derived from an EMBL/GenBank/DDBJ whole genome shotgun (WGS) entry which is preliminary data.</text>
</comment>
<dbReference type="EMBL" id="MOBI01000021">
    <property type="protein sequence ID" value="ROM93909.1"/>
    <property type="molecule type" value="Genomic_DNA"/>
</dbReference>
<accession>A0A423GNL6</accession>
<evidence type="ECO:0000313" key="2">
    <source>
        <dbReference type="Proteomes" id="UP000284684"/>
    </source>
</evidence>
<proteinExistence type="predicted"/>
<gene>
    <name evidence="1" type="ORF">BK658_19770</name>
</gene>
<sequence>MNIMTSVRNVVGGSALMGLLLSIGLYSASAGALTQEITAEFRPDPAHVSNNKFVNTTPVSGYCAEYPSQCSLSFRLPITFESNRPIQANHGDSRQGAMISPPSEWKEVSVINSASGESERVRVRINGIGSTYSINNLSAVVPGSWSDVERHRKLWDSSSWVNVPRPCLYSGVGYPGSDSYGFFWKTPQAGVCSKLARYDIPLMKYTYLDFSYELEAPDPLKMSAGSYTGSVVYTVGPRGDFDMGDIMIPSDSEIRLDFTLKVDHILKVEIPPGGTKVELVPQGGWLAWLQQGRKPSRLFRDQRFDIWTSTRFKMKMECQYSVGNTCGLQNTTGTHRVPVDVRVSLPSALTDAAGRPVSRRPLLLDGSETDMFQPSHYVDHKPGSLHFEIQKDSVEEMLTYDADKYSGNITVIWDSEV</sequence>
<name>A0A423GNL6_9PSED</name>
<dbReference type="AlphaFoldDB" id="A0A423GNL6"/>